<sequence length="103" mass="10401">MKLISAIAITATLAFAAPANAQLLGSSSNGLLGLGNNLLSLQTGNISVLDGGVLNGANVLSGIGLNSNASTAYGSTFVYGRGHVVGAGNHTRNVHQNVRKRGW</sequence>
<dbReference type="AlphaFoldDB" id="A0A916R6J8"/>
<name>A0A916R6J8_9HYPH</name>
<dbReference type="EMBL" id="BMKB01000001">
    <property type="protein sequence ID" value="GGA41333.1"/>
    <property type="molecule type" value="Genomic_DNA"/>
</dbReference>
<organism evidence="2 3">
    <name type="scientific">Pelagibacterium lentulum</name>
    <dbReference type="NCBI Taxonomy" id="2029865"/>
    <lineage>
        <taxon>Bacteria</taxon>
        <taxon>Pseudomonadati</taxon>
        <taxon>Pseudomonadota</taxon>
        <taxon>Alphaproteobacteria</taxon>
        <taxon>Hyphomicrobiales</taxon>
        <taxon>Devosiaceae</taxon>
        <taxon>Pelagibacterium</taxon>
    </lineage>
</organism>
<feature type="chain" id="PRO_5037550541" evidence="1">
    <location>
        <begin position="22"/>
        <end position="103"/>
    </location>
</feature>
<dbReference type="RefSeq" id="WP_127073128.1">
    <property type="nucleotide sequence ID" value="NZ_BMKB01000001.1"/>
</dbReference>
<evidence type="ECO:0000256" key="1">
    <source>
        <dbReference type="SAM" id="SignalP"/>
    </source>
</evidence>
<keyword evidence="3" id="KW-1185">Reference proteome</keyword>
<evidence type="ECO:0000313" key="3">
    <source>
        <dbReference type="Proteomes" id="UP000596977"/>
    </source>
</evidence>
<keyword evidence="1" id="KW-0732">Signal</keyword>
<feature type="signal peptide" evidence="1">
    <location>
        <begin position="1"/>
        <end position="21"/>
    </location>
</feature>
<protein>
    <submittedName>
        <fullName evidence="2">Uncharacterized protein</fullName>
    </submittedName>
</protein>
<evidence type="ECO:0000313" key="2">
    <source>
        <dbReference type="EMBL" id="GGA41333.1"/>
    </source>
</evidence>
<dbReference type="OrthoDB" id="7961377at2"/>
<reference evidence="2 3" key="1">
    <citation type="journal article" date="2014" name="Int. J. Syst. Evol. Microbiol.">
        <title>Complete genome sequence of Corynebacterium casei LMG S-19264T (=DSM 44701T), isolated from a smear-ripened cheese.</title>
        <authorList>
            <consortium name="US DOE Joint Genome Institute (JGI-PGF)"/>
            <person name="Walter F."/>
            <person name="Albersmeier A."/>
            <person name="Kalinowski J."/>
            <person name="Ruckert C."/>
        </authorList>
    </citation>
    <scope>NUCLEOTIDE SEQUENCE [LARGE SCALE GENOMIC DNA]</scope>
    <source>
        <strain evidence="2 3">CGMCC 1.15896</strain>
    </source>
</reference>
<accession>A0A916R6J8</accession>
<gene>
    <name evidence="2" type="ORF">GCM10011499_08690</name>
</gene>
<dbReference type="Proteomes" id="UP000596977">
    <property type="component" value="Unassembled WGS sequence"/>
</dbReference>
<proteinExistence type="predicted"/>
<comment type="caution">
    <text evidence="2">The sequence shown here is derived from an EMBL/GenBank/DDBJ whole genome shotgun (WGS) entry which is preliminary data.</text>
</comment>